<comment type="function">
    <text evidence="1">Part of the binding-protein-dependent transport system for phosphate; probably responsible for the translocation of the substrate across the membrane.</text>
</comment>
<dbReference type="EMBL" id="BOQM01000006">
    <property type="protein sequence ID" value="GIM82675.1"/>
    <property type="molecule type" value="Genomic_DNA"/>
</dbReference>
<reference evidence="12 15" key="2">
    <citation type="submission" date="2021-03" db="EMBL/GenBank/DDBJ databases">
        <title>Whole genome shotgun sequence of Salinispora arenicola NBRC 105043.</title>
        <authorList>
            <person name="Komaki H."/>
            <person name="Tamura T."/>
        </authorList>
    </citation>
    <scope>NUCLEOTIDE SEQUENCE [LARGE SCALE GENOMIC DNA]</scope>
    <source>
        <strain evidence="12 15">NBRC 105043</strain>
    </source>
</reference>
<dbReference type="InterPro" id="IPR005672">
    <property type="entry name" value="Phosphate_PstA"/>
</dbReference>
<evidence type="ECO:0000313" key="15">
    <source>
        <dbReference type="Proteomes" id="UP000677457"/>
    </source>
</evidence>
<comment type="caution">
    <text evidence="13">The sequence shown here is derived from an EMBL/GenBank/DDBJ whole genome shotgun (WGS) entry which is preliminary data.</text>
</comment>
<protein>
    <recommendedName>
        <fullName evidence="9">Phosphate transport system permease protein PstA</fullName>
    </recommendedName>
</protein>
<feature type="transmembrane region" description="Helical" evidence="9">
    <location>
        <begin position="277"/>
        <end position="299"/>
    </location>
</feature>
<sequence length="307" mass="32992">MSTPTLTTTTTRPDPSAPGNALTQRRSRPGEVAFRLAMQACLLVAFSVLTALLAWVLVKGWNRLDSRLWTEMPTGLVSRLDTAGVQSALVGTLWIISLVAVICLPIGILSAIYLEEYADNTRWYNRLLELNIQNLAGVPSIIFGILGLGIIARALGLGFTVITAAIVLSLLVLPVVIIATREAIRAVPQSIRHASYALGATKWQTVSRQVLPSAVPGIATGSILALSRAIGEAAPLIVLGAVTFITFNPDGLDSGYTALPIQIYTFITRSQSEYTELAAGAIVLLLAIVLAMNSIAIFVRNRFEKRW</sequence>
<dbReference type="GO" id="GO:0005315">
    <property type="term" value="F:phosphate transmembrane transporter activity"/>
    <property type="evidence" value="ECO:0007669"/>
    <property type="project" value="InterPro"/>
</dbReference>
<name>A0A542XJN5_SALAC</name>
<dbReference type="PANTHER" id="PTHR43470:SF5">
    <property type="entry name" value="PHOSPHATE TRANSPORT SYSTEM PERMEASE PROTEIN PSTA"/>
    <property type="match status" value="1"/>
</dbReference>
<keyword evidence="7 9" id="KW-1133">Transmembrane helix</keyword>
<dbReference type="EMBL" id="VFOL01000001">
    <property type="protein sequence ID" value="TQL35853.1"/>
    <property type="molecule type" value="Genomic_DNA"/>
</dbReference>
<gene>
    <name evidence="12" type="primary">pstA</name>
    <name evidence="13" type="ORF">FB564_0922</name>
    <name evidence="12" type="ORF">Sar04_08410</name>
</gene>
<feature type="transmembrane region" description="Helical" evidence="9">
    <location>
        <begin position="161"/>
        <end position="180"/>
    </location>
</feature>
<evidence type="ECO:0000256" key="7">
    <source>
        <dbReference type="ARBA" id="ARBA00022989"/>
    </source>
</evidence>
<dbReference type="PROSITE" id="PS50928">
    <property type="entry name" value="ABC_TM1"/>
    <property type="match status" value="1"/>
</dbReference>
<keyword evidence="5 9" id="KW-1003">Cell membrane</keyword>
<dbReference type="Gene3D" id="1.10.3720.10">
    <property type="entry name" value="MetI-like"/>
    <property type="match status" value="1"/>
</dbReference>
<feature type="transmembrane region" description="Helical" evidence="9">
    <location>
        <begin position="229"/>
        <end position="247"/>
    </location>
</feature>
<dbReference type="CDD" id="cd06261">
    <property type="entry name" value="TM_PBP2"/>
    <property type="match status" value="1"/>
</dbReference>
<keyword evidence="4" id="KW-0813">Transport</keyword>
<feature type="transmembrane region" description="Helical" evidence="9">
    <location>
        <begin position="135"/>
        <end position="155"/>
    </location>
</feature>
<comment type="subcellular location">
    <subcellularLocation>
        <location evidence="2 9">Cell membrane</location>
        <topology evidence="2 9">Multi-pass membrane protein</topology>
    </subcellularLocation>
</comment>
<keyword evidence="15" id="KW-1185">Reference proteome</keyword>
<evidence type="ECO:0000256" key="5">
    <source>
        <dbReference type="ARBA" id="ARBA00022475"/>
    </source>
</evidence>
<evidence type="ECO:0000256" key="8">
    <source>
        <dbReference type="ARBA" id="ARBA00023136"/>
    </source>
</evidence>
<evidence type="ECO:0000256" key="9">
    <source>
        <dbReference type="RuleBase" id="RU363043"/>
    </source>
</evidence>
<evidence type="ECO:0000256" key="6">
    <source>
        <dbReference type="ARBA" id="ARBA00022692"/>
    </source>
</evidence>
<dbReference type="RefSeq" id="WP_016810698.1">
    <property type="nucleotide sequence ID" value="NZ_BOQM01000006.1"/>
</dbReference>
<keyword evidence="6 9" id="KW-0812">Transmembrane</keyword>
<dbReference type="Pfam" id="PF00528">
    <property type="entry name" value="BPD_transp_1"/>
    <property type="match status" value="1"/>
</dbReference>
<evidence type="ECO:0000256" key="3">
    <source>
        <dbReference type="ARBA" id="ARBA00007069"/>
    </source>
</evidence>
<dbReference type="InterPro" id="IPR000515">
    <property type="entry name" value="MetI-like"/>
</dbReference>
<evidence type="ECO:0000256" key="10">
    <source>
        <dbReference type="SAM" id="MobiDB-lite"/>
    </source>
</evidence>
<dbReference type="SUPFAM" id="SSF161098">
    <property type="entry name" value="MetI-like"/>
    <property type="match status" value="1"/>
</dbReference>
<dbReference type="GO" id="GO:0005886">
    <property type="term" value="C:plasma membrane"/>
    <property type="evidence" value="ECO:0007669"/>
    <property type="project" value="UniProtKB-SubCell"/>
</dbReference>
<evidence type="ECO:0000313" key="12">
    <source>
        <dbReference type="EMBL" id="GIM82675.1"/>
    </source>
</evidence>
<dbReference type="GeneID" id="93770250"/>
<evidence type="ECO:0000256" key="2">
    <source>
        <dbReference type="ARBA" id="ARBA00004651"/>
    </source>
</evidence>
<feature type="region of interest" description="Disordered" evidence="10">
    <location>
        <begin position="1"/>
        <end position="25"/>
    </location>
</feature>
<evidence type="ECO:0000313" key="14">
    <source>
        <dbReference type="Proteomes" id="UP000315983"/>
    </source>
</evidence>
<feature type="transmembrane region" description="Helical" evidence="9">
    <location>
        <begin position="93"/>
        <end position="114"/>
    </location>
</feature>
<dbReference type="PANTHER" id="PTHR43470">
    <property type="entry name" value="PHOSPHATE TRANSPORT SYSTEM PERMEASE PROTEIN PSTA-RELATED"/>
    <property type="match status" value="1"/>
</dbReference>
<reference evidence="13 14" key="1">
    <citation type="submission" date="2019-06" db="EMBL/GenBank/DDBJ databases">
        <title>Sequencing the genomes of 1000 actinobacteria strains.</title>
        <authorList>
            <person name="Klenk H.-P."/>
        </authorList>
    </citation>
    <scope>NUCLEOTIDE SEQUENCE [LARGE SCALE GENOMIC DNA]</scope>
    <source>
        <strain evidence="13 14">DSM 44819</strain>
    </source>
</reference>
<comment type="similarity">
    <text evidence="3 9">Belongs to the binding-protein-dependent transport system permease family. CysTW subfamily.</text>
</comment>
<dbReference type="NCBIfam" id="TIGR00974">
    <property type="entry name" value="3a0107s02c"/>
    <property type="match status" value="1"/>
</dbReference>
<dbReference type="Proteomes" id="UP000677457">
    <property type="component" value="Unassembled WGS sequence"/>
</dbReference>
<feature type="domain" description="ABC transmembrane type-1" evidence="11">
    <location>
        <begin position="89"/>
        <end position="296"/>
    </location>
</feature>
<proteinExistence type="inferred from homology"/>
<accession>A0A542XJN5</accession>
<evidence type="ECO:0000313" key="13">
    <source>
        <dbReference type="EMBL" id="TQL35853.1"/>
    </source>
</evidence>
<organism evidence="13 14">
    <name type="scientific">Salinispora arenicola</name>
    <dbReference type="NCBI Taxonomy" id="168697"/>
    <lineage>
        <taxon>Bacteria</taxon>
        <taxon>Bacillati</taxon>
        <taxon>Actinomycetota</taxon>
        <taxon>Actinomycetes</taxon>
        <taxon>Micromonosporales</taxon>
        <taxon>Micromonosporaceae</taxon>
        <taxon>Salinispora</taxon>
    </lineage>
</organism>
<dbReference type="AlphaFoldDB" id="A0A542XJN5"/>
<keyword evidence="8 9" id="KW-0472">Membrane</keyword>
<feature type="transmembrane region" description="Helical" evidence="9">
    <location>
        <begin position="32"/>
        <end position="58"/>
    </location>
</feature>
<dbReference type="GO" id="GO:0035435">
    <property type="term" value="P:phosphate ion transmembrane transport"/>
    <property type="evidence" value="ECO:0007669"/>
    <property type="project" value="InterPro"/>
</dbReference>
<dbReference type="InterPro" id="IPR035906">
    <property type="entry name" value="MetI-like_sf"/>
</dbReference>
<evidence type="ECO:0000256" key="1">
    <source>
        <dbReference type="ARBA" id="ARBA00003510"/>
    </source>
</evidence>
<dbReference type="Proteomes" id="UP000315983">
    <property type="component" value="Unassembled WGS sequence"/>
</dbReference>
<evidence type="ECO:0000256" key="4">
    <source>
        <dbReference type="ARBA" id="ARBA00022448"/>
    </source>
</evidence>
<evidence type="ECO:0000259" key="11">
    <source>
        <dbReference type="PROSITE" id="PS50928"/>
    </source>
</evidence>
<feature type="compositionally biased region" description="Low complexity" evidence="10">
    <location>
        <begin position="1"/>
        <end position="11"/>
    </location>
</feature>